<dbReference type="Proteomes" id="UP000887013">
    <property type="component" value="Unassembled WGS sequence"/>
</dbReference>
<evidence type="ECO:0000313" key="2">
    <source>
        <dbReference type="EMBL" id="GFU08561.1"/>
    </source>
</evidence>
<feature type="compositionally biased region" description="Basic and acidic residues" evidence="1">
    <location>
        <begin position="34"/>
        <end position="45"/>
    </location>
</feature>
<dbReference type="EMBL" id="BMAW01077876">
    <property type="protein sequence ID" value="GFU08561.1"/>
    <property type="molecule type" value="Genomic_DNA"/>
</dbReference>
<evidence type="ECO:0000313" key="3">
    <source>
        <dbReference type="Proteomes" id="UP000887013"/>
    </source>
</evidence>
<feature type="region of interest" description="Disordered" evidence="1">
    <location>
        <begin position="22"/>
        <end position="49"/>
    </location>
</feature>
<reference evidence="2" key="1">
    <citation type="submission" date="2020-08" db="EMBL/GenBank/DDBJ databases">
        <title>Multicomponent nature underlies the extraordinary mechanical properties of spider dragline silk.</title>
        <authorList>
            <person name="Kono N."/>
            <person name="Nakamura H."/>
            <person name="Mori M."/>
            <person name="Yoshida Y."/>
            <person name="Ohtoshi R."/>
            <person name="Malay A.D."/>
            <person name="Moran D.A.P."/>
            <person name="Tomita M."/>
            <person name="Numata K."/>
            <person name="Arakawa K."/>
        </authorList>
    </citation>
    <scope>NUCLEOTIDE SEQUENCE</scope>
</reference>
<dbReference type="OrthoDB" id="6468711at2759"/>
<keyword evidence="3" id="KW-1185">Reference proteome</keyword>
<comment type="caution">
    <text evidence="2">The sequence shown here is derived from an EMBL/GenBank/DDBJ whole genome shotgun (WGS) entry which is preliminary data.</text>
</comment>
<organism evidence="2 3">
    <name type="scientific">Nephila pilipes</name>
    <name type="common">Giant wood spider</name>
    <name type="synonym">Nephila maculata</name>
    <dbReference type="NCBI Taxonomy" id="299642"/>
    <lineage>
        <taxon>Eukaryota</taxon>
        <taxon>Metazoa</taxon>
        <taxon>Ecdysozoa</taxon>
        <taxon>Arthropoda</taxon>
        <taxon>Chelicerata</taxon>
        <taxon>Arachnida</taxon>
        <taxon>Araneae</taxon>
        <taxon>Araneomorphae</taxon>
        <taxon>Entelegynae</taxon>
        <taxon>Araneoidea</taxon>
        <taxon>Nephilidae</taxon>
        <taxon>Nephila</taxon>
    </lineage>
</organism>
<proteinExistence type="predicted"/>
<evidence type="ECO:0000256" key="1">
    <source>
        <dbReference type="SAM" id="MobiDB-lite"/>
    </source>
</evidence>
<protein>
    <submittedName>
        <fullName evidence="2">Uncharacterized protein</fullName>
    </submittedName>
</protein>
<dbReference type="AlphaFoldDB" id="A0A8X6QAJ4"/>
<accession>A0A8X6QAJ4</accession>
<gene>
    <name evidence="2" type="ORF">NPIL_549951</name>
</gene>
<sequence length="137" mass="14880">MGSTLERNPFSGLVALAGTSSRFLGNASSEQPDEPERSPAGERLPRIPATRDCSHGSGEFLSHLSLRVRTRRGQLTLRVWASYDPQTGEASSPGRPEAAMHVRKFGVQCVLQFTPIIAASCVLHRPVSRVIHCSELS</sequence>
<name>A0A8X6QAJ4_NEPPI</name>